<dbReference type="Proteomes" id="UP001302349">
    <property type="component" value="Chromosome"/>
</dbReference>
<organism evidence="2 3">
    <name type="scientific">Imperialibacter roseus</name>
    <dbReference type="NCBI Taxonomy" id="1324217"/>
    <lineage>
        <taxon>Bacteria</taxon>
        <taxon>Pseudomonadati</taxon>
        <taxon>Bacteroidota</taxon>
        <taxon>Cytophagia</taxon>
        <taxon>Cytophagales</taxon>
        <taxon>Flammeovirgaceae</taxon>
        <taxon>Imperialibacter</taxon>
    </lineage>
</organism>
<keyword evidence="1" id="KW-0732">Signal</keyword>
<keyword evidence="3" id="KW-1185">Reference proteome</keyword>
<dbReference type="RefSeq" id="WP_317490062.1">
    <property type="nucleotide sequence ID" value="NZ_CP136051.1"/>
</dbReference>
<evidence type="ECO:0000313" key="3">
    <source>
        <dbReference type="Proteomes" id="UP001302349"/>
    </source>
</evidence>
<proteinExistence type="predicted"/>
<feature type="signal peptide" evidence="1">
    <location>
        <begin position="1"/>
        <end position="21"/>
    </location>
</feature>
<sequence>MSNNKCANLFLILLISSISAAFSQKQLLPGELVTSDGTLLQGEINYEARKETPTSFEFRHQNGTVTTYTAENAQSLTIYLDDDVKEVFTSFNLEIDFGSMDLKKLDTKAEPTLTNKTVFVRNLVNGTIELYGLIDASDKSHYFVSKGASPPKELTYRKYYYSTNPDGTVSSITTSTGVAQVKTNEGYKNELYNLMKDNSTFVAKDFEKLEFKQKALINIVDKYNNGSTYVAATETMKFRPEISAVAAIVNTKDGTFNKDIPSSFSPSLGIGLYAKIPRTSWALQNNLRFTSINAEASNRTAANADNYEITTYQFSYIKLHTMFRYIHPLNSGTEIYFQGGMLNGFLVKEKVLTQRHFYTSDTETLADQSDKKMERGIVVGAGLGKKNIYLGLDYEISNGFRFSVFNPIFTTLYFTGTYRF</sequence>
<feature type="chain" id="PRO_5047392233" evidence="1">
    <location>
        <begin position="22"/>
        <end position="420"/>
    </location>
</feature>
<evidence type="ECO:0000313" key="2">
    <source>
        <dbReference type="EMBL" id="WOK07384.1"/>
    </source>
</evidence>
<accession>A0ABZ0IQV8</accession>
<name>A0ABZ0IQV8_9BACT</name>
<dbReference type="EMBL" id="CP136051">
    <property type="protein sequence ID" value="WOK07384.1"/>
    <property type="molecule type" value="Genomic_DNA"/>
</dbReference>
<reference evidence="2 3" key="1">
    <citation type="journal article" date="2023" name="Microbiol. Resour. Announc.">
        <title>Complete Genome Sequence of Imperialibacter roseus strain P4T.</title>
        <authorList>
            <person name="Tizabi D.R."/>
            <person name="Bachvaroff T."/>
            <person name="Hill R.T."/>
        </authorList>
    </citation>
    <scope>NUCLEOTIDE SEQUENCE [LARGE SCALE GENOMIC DNA]</scope>
    <source>
        <strain evidence="2 3">P4T</strain>
    </source>
</reference>
<evidence type="ECO:0000256" key="1">
    <source>
        <dbReference type="SAM" id="SignalP"/>
    </source>
</evidence>
<gene>
    <name evidence="2" type="ORF">RT717_01955</name>
</gene>
<protein>
    <submittedName>
        <fullName evidence="2">Outer membrane beta-barrel protein</fullName>
    </submittedName>
</protein>